<dbReference type="VEuPathDB" id="GiardiaDB:GMRT_13852"/>
<evidence type="ECO:0000259" key="8">
    <source>
        <dbReference type="PROSITE" id="PS50237"/>
    </source>
</evidence>
<evidence type="ECO:0000256" key="5">
    <source>
        <dbReference type="ARBA" id="ARBA00022786"/>
    </source>
</evidence>
<keyword evidence="7" id="KW-1133">Transmembrane helix</keyword>
<reference evidence="9 10" key="1">
    <citation type="submission" date="2019-05" db="EMBL/GenBank/DDBJ databases">
        <title>The compact genome of Giardia muris reveals important steps in the evolution of intestinal protozoan parasites.</title>
        <authorList>
            <person name="Xu F."/>
            <person name="Jimenez-Gonzalez A."/>
            <person name="Einarsson E."/>
            <person name="Astvaldsson A."/>
            <person name="Peirasmaki D."/>
            <person name="Eckmann L."/>
            <person name="Andersson J.O."/>
            <person name="Svard S.G."/>
            <person name="Jerlstrom-Hultqvist J."/>
        </authorList>
    </citation>
    <scope>NUCLEOTIDE SEQUENCE [LARGE SCALE GENOMIC DNA]</scope>
    <source>
        <strain evidence="9 10">Roberts-Thomson</strain>
    </source>
</reference>
<dbReference type="Pfam" id="PF00632">
    <property type="entry name" value="HECT"/>
    <property type="match status" value="1"/>
</dbReference>
<feature type="transmembrane region" description="Helical" evidence="7">
    <location>
        <begin position="61"/>
        <end position="78"/>
    </location>
</feature>
<feature type="domain" description="HECT" evidence="8">
    <location>
        <begin position="301"/>
        <end position="624"/>
    </location>
</feature>
<dbReference type="InterPro" id="IPR035983">
    <property type="entry name" value="Hect_E3_ubiquitin_ligase"/>
</dbReference>
<dbReference type="GO" id="GO:0016567">
    <property type="term" value="P:protein ubiquitination"/>
    <property type="evidence" value="ECO:0007669"/>
    <property type="project" value="TreeGrafter"/>
</dbReference>
<keyword evidence="4" id="KW-0808">Transferase</keyword>
<keyword evidence="5 6" id="KW-0833">Ubl conjugation pathway</keyword>
<dbReference type="Proteomes" id="UP000315496">
    <property type="component" value="Chromosome 4"/>
</dbReference>
<dbReference type="InterPro" id="IPR050409">
    <property type="entry name" value="E3_ubiq-protein_ligase"/>
</dbReference>
<dbReference type="InterPro" id="IPR000569">
    <property type="entry name" value="HECT_dom"/>
</dbReference>
<dbReference type="PANTHER" id="PTHR11254:SF440">
    <property type="entry name" value="E3 UBIQUITIN-PROTEIN LIGASE NEDD-4"/>
    <property type="match status" value="1"/>
</dbReference>
<dbReference type="AlphaFoldDB" id="A0A4Z1T0C2"/>
<evidence type="ECO:0000256" key="3">
    <source>
        <dbReference type="ARBA" id="ARBA00012485"/>
    </source>
</evidence>
<dbReference type="GO" id="GO:0006511">
    <property type="term" value="P:ubiquitin-dependent protein catabolic process"/>
    <property type="evidence" value="ECO:0007669"/>
    <property type="project" value="TreeGrafter"/>
</dbReference>
<comment type="catalytic activity">
    <reaction evidence="1">
        <text>S-ubiquitinyl-[E2 ubiquitin-conjugating enzyme]-L-cysteine + [acceptor protein]-L-lysine = [E2 ubiquitin-conjugating enzyme]-L-cysteine + N(6)-ubiquitinyl-[acceptor protein]-L-lysine.</text>
        <dbReference type="EC" id="2.3.2.26"/>
    </reaction>
</comment>
<feature type="active site" description="Glycyl thioester intermediate" evidence="6">
    <location>
        <position position="593"/>
    </location>
</feature>
<dbReference type="SUPFAM" id="SSF56204">
    <property type="entry name" value="Hect, E3 ligase catalytic domain"/>
    <property type="match status" value="1"/>
</dbReference>
<dbReference type="EMBL" id="VDLU01000004">
    <property type="protein sequence ID" value="TNJ27343.1"/>
    <property type="molecule type" value="Genomic_DNA"/>
</dbReference>
<evidence type="ECO:0000313" key="10">
    <source>
        <dbReference type="Proteomes" id="UP000315496"/>
    </source>
</evidence>
<dbReference type="GO" id="GO:0005737">
    <property type="term" value="C:cytoplasm"/>
    <property type="evidence" value="ECO:0007669"/>
    <property type="project" value="TreeGrafter"/>
</dbReference>
<evidence type="ECO:0000256" key="1">
    <source>
        <dbReference type="ARBA" id="ARBA00000885"/>
    </source>
</evidence>
<keyword evidence="7" id="KW-0472">Membrane</keyword>
<protein>
    <recommendedName>
        <fullName evidence="3">HECT-type E3 ubiquitin transferase</fullName>
        <ecNumber evidence="3">2.3.2.26</ecNumber>
    </recommendedName>
</protein>
<dbReference type="Gene3D" id="3.90.1750.10">
    <property type="entry name" value="Hect, E3 ligase catalytic domains"/>
    <property type="match status" value="1"/>
</dbReference>
<dbReference type="PANTHER" id="PTHR11254">
    <property type="entry name" value="HECT DOMAIN UBIQUITIN-PROTEIN LIGASE"/>
    <property type="match status" value="1"/>
</dbReference>
<name>A0A4Z1T0C2_GIAMU</name>
<dbReference type="SMART" id="SM00119">
    <property type="entry name" value="HECTc"/>
    <property type="match status" value="1"/>
</dbReference>
<keyword evidence="10" id="KW-1185">Reference proteome</keyword>
<dbReference type="OrthoDB" id="10251551at2759"/>
<feature type="transmembrane region" description="Helical" evidence="7">
    <location>
        <begin position="90"/>
        <end position="110"/>
    </location>
</feature>
<evidence type="ECO:0000313" key="9">
    <source>
        <dbReference type="EMBL" id="TNJ27343.1"/>
    </source>
</evidence>
<proteinExistence type="predicted"/>
<dbReference type="Gene3D" id="3.30.2410.10">
    <property type="entry name" value="Hect, E3 ligase catalytic domain"/>
    <property type="match status" value="1"/>
</dbReference>
<evidence type="ECO:0000256" key="2">
    <source>
        <dbReference type="ARBA" id="ARBA00004906"/>
    </source>
</evidence>
<evidence type="ECO:0000256" key="4">
    <source>
        <dbReference type="ARBA" id="ARBA00022679"/>
    </source>
</evidence>
<accession>A0A4Z1T0C2</accession>
<feature type="transmembrane region" description="Helical" evidence="7">
    <location>
        <begin position="37"/>
        <end position="55"/>
    </location>
</feature>
<sequence>MSIFHVIIMAGATVTGVCVVLSTVQLLIWADNPVRRLPAHIICVCVSSLFCTLLFGSLRNIIGFVAHLVVIVLCPLLFIGRTWNLLHQRIAFVIFLLLALLVCILSIVAVAKGSDISMQKTVEISCLFLMVTVHHVLVSILSLIRIRELSNAFMDMVCLLPADLKAFALKDSNVISKARYPLSTTSTARWMTPYHFQHTEGLRVCLARPSSHTIIILDEEAMDFTQRSTCFRRTYRIAAYDAEEGFSPQDLRFDVTERLLLFTLWVNSQFSLNPAIRFTVSRATIFRQVRLTLLATMKARRRGPLRVAFIEERNVDLGGIVKDFLTEAIADLSSWPEGSVFMRSESSGDLMLSPTIDRHDAYCLGWLLARCLYHHVSLSCQLSSLFISFLLGLTPTFEYIKEFEPGLGNLIAEAECDNNAFLELVRLLPGLKYRKRWYRTIKGFSDNGALHVLREIRPEPILEERFGPGYLKSCRILHRGFVDSLPMPGVYYLDADLVRNVIVGPASINVDDWRENTHTIGFSDAPEVLQWFWELVDESDELASKILRFSCGISTPPPRGFKDLGKSFLPGSDPLPFTLQLCPAGWLPMGHACMNLLKIPRVTSKESLQEVLALATTVQSFELV</sequence>
<dbReference type="EC" id="2.3.2.26" evidence="3"/>
<keyword evidence="7" id="KW-0812">Transmembrane</keyword>
<evidence type="ECO:0000256" key="6">
    <source>
        <dbReference type="PROSITE-ProRule" id="PRU00104"/>
    </source>
</evidence>
<dbReference type="PROSITE" id="PS50237">
    <property type="entry name" value="HECT"/>
    <property type="match status" value="1"/>
</dbReference>
<comment type="pathway">
    <text evidence="2">Protein modification; protein ubiquitination.</text>
</comment>
<gene>
    <name evidence="9" type="ORF">GMRT_13852</name>
</gene>
<feature type="transmembrane region" description="Helical" evidence="7">
    <location>
        <begin position="6"/>
        <end position="30"/>
    </location>
</feature>
<feature type="transmembrane region" description="Helical" evidence="7">
    <location>
        <begin position="122"/>
        <end position="144"/>
    </location>
</feature>
<evidence type="ECO:0000256" key="7">
    <source>
        <dbReference type="SAM" id="Phobius"/>
    </source>
</evidence>
<comment type="caution">
    <text evidence="9">The sequence shown here is derived from an EMBL/GenBank/DDBJ whole genome shotgun (WGS) entry which is preliminary data.</text>
</comment>
<organism evidence="9 10">
    <name type="scientific">Giardia muris</name>
    <dbReference type="NCBI Taxonomy" id="5742"/>
    <lineage>
        <taxon>Eukaryota</taxon>
        <taxon>Metamonada</taxon>
        <taxon>Diplomonadida</taxon>
        <taxon>Hexamitidae</taxon>
        <taxon>Giardiinae</taxon>
        <taxon>Giardia</taxon>
    </lineage>
</organism>
<dbReference type="GO" id="GO:0061630">
    <property type="term" value="F:ubiquitin protein ligase activity"/>
    <property type="evidence" value="ECO:0007669"/>
    <property type="project" value="UniProtKB-EC"/>
</dbReference>